<dbReference type="EMBL" id="MZNU01000261">
    <property type="protein sequence ID" value="OWP01687.1"/>
    <property type="molecule type" value="Genomic_DNA"/>
</dbReference>
<evidence type="ECO:0000259" key="1">
    <source>
        <dbReference type="Pfam" id="PF06985"/>
    </source>
</evidence>
<dbReference type="InterPro" id="IPR010730">
    <property type="entry name" value="HET"/>
</dbReference>
<dbReference type="InterPro" id="IPR052895">
    <property type="entry name" value="HetReg/Transcr_Mod"/>
</dbReference>
<dbReference type="OrthoDB" id="2157530at2759"/>
<organism evidence="2 3">
    <name type="scientific">Diplocarpon coronariae</name>
    <dbReference type="NCBI Taxonomy" id="2795749"/>
    <lineage>
        <taxon>Eukaryota</taxon>
        <taxon>Fungi</taxon>
        <taxon>Dikarya</taxon>
        <taxon>Ascomycota</taxon>
        <taxon>Pezizomycotina</taxon>
        <taxon>Leotiomycetes</taxon>
        <taxon>Helotiales</taxon>
        <taxon>Drepanopezizaceae</taxon>
        <taxon>Diplocarpon</taxon>
    </lineage>
</organism>
<feature type="domain" description="Heterokaryon incompatibility" evidence="1">
    <location>
        <begin position="57"/>
        <end position="232"/>
    </location>
</feature>
<dbReference type="PANTHER" id="PTHR24148">
    <property type="entry name" value="ANKYRIN REPEAT DOMAIN-CONTAINING PROTEIN 39 HOMOLOG-RELATED"/>
    <property type="match status" value="1"/>
</dbReference>
<keyword evidence="3" id="KW-1185">Reference proteome</keyword>
<gene>
    <name evidence="2" type="ORF">B2J93_2400</name>
</gene>
<dbReference type="Proteomes" id="UP000242519">
    <property type="component" value="Unassembled WGS sequence"/>
</dbReference>
<dbReference type="InParanoid" id="A0A218Z0V9"/>
<name>A0A218Z0V9_9HELO</name>
<accession>A0A218Z0V9</accession>
<comment type="caution">
    <text evidence="2">The sequence shown here is derived from an EMBL/GenBank/DDBJ whole genome shotgun (WGS) entry which is preliminary data.</text>
</comment>
<sequence>MSAAIPRPQFTFEPLPTQDHIRLLRLAEYVSLSSPGIKIPVIHASIEVHEIRKSSKFRALSYTSSRPYRELYDDDRENPPEPMSEIVCNGKSIPVTRNLFDALRTLQKLNVTGPIWIHGVCIDYGNIDERSSQALKMKDIYSNAEEVIVWLGPHRRGIEELSWATEQLLPSVASPSADSRYRWDIKDDLVNLDMRIYELWTAKGLEFPLEKLLNLAYFYRNCRWFTRAWSVPEVLLAKRVSILCGETFVAWERAVAVADLILSRGWSGEVSSRIARYFKKKPFKWALELGTWNFFRDSIPIQDERSIHNPLARAFHTFAFLATSCRELRCTDPRDQINSLLGIVLMWHPDLAGEECLYPDYRVAYFKLRATFTSWLLHSTGNFDLIADYFESSIATRTLNLSPSYWAVSWAPDYSSCSPPPLFALSSVQNKSQGPIRPWSKLLVVKSQEGGLYINVRAVKVSTIRTVQPFSMEQVLHPDACVISRIRLFQFFSGLPRKINFRTRLDVFWRTMAANYVEGAQSMYYARGGKYQMAQINQICCANTVNWLKRNLLIAIKEATKDERSAMAWIKNQLTRLQQDIKAEHPEFLGQFEAIIQSLSSDESPDEKSIIGDLQHKSLIESSALTCGRQMNQHYLDKLSIEATEYSNKIARRATSRGFFLTENDLLGLGNLQVQKVSC</sequence>
<dbReference type="AlphaFoldDB" id="A0A218Z0V9"/>
<dbReference type="PANTHER" id="PTHR24148:SF64">
    <property type="entry name" value="HETEROKARYON INCOMPATIBILITY DOMAIN-CONTAINING PROTEIN"/>
    <property type="match status" value="1"/>
</dbReference>
<dbReference type="STRING" id="503106.A0A218Z0V9"/>
<dbReference type="Pfam" id="PF06985">
    <property type="entry name" value="HET"/>
    <property type="match status" value="1"/>
</dbReference>
<protein>
    <recommendedName>
        <fullName evidence="1">Heterokaryon incompatibility domain-containing protein</fullName>
    </recommendedName>
</protein>
<proteinExistence type="predicted"/>
<evidence type="ECO:0000313" key="3">
    <source>
        <dbReference type="Proteomes" id="UP000242519"/>
    </source>
</evidence>
<reference evidence="2 3" key="1">
    <citation type="submission" date="2017-04" db="EMBL/GenBank/DDBJ databases">
        <title>Draft genome sequence of Marssonina coronaria NL1: causal agent of apple blotch.</title>
        <authorList>
            <person name="Cheng Q."/>
        </authorList>
    </citation>
    <scope>NUCLEOTIDE SEQUENCE [LARGE SCALE GENOMIC DNA]</scope>
    <source>
        <strain evidence="2 3">NL1</strain>
    </source>
</reference>
<evidence type="ECO:0000313" key="2">
    <source>
        <dbReference type="EMBL" id="OWP01687.1"/>
    </source>
</evidence>